<gene>
    <name evidence="3" type="ORF">NS331_21215</name>
</gene>
<dbReference type="InterPro" id="IPR011008">
    <property type="entry name" value="Dimeric_a/b-barrel"/>
</dbReference>
<name>A0A147GNH3_9BURK</name>
<dbReference type="AlphaFoldDB" id="A0A147GNH3"/>
<keyword evidence="4" id="KW-1185">Reference proteome</keyword>
<evidence type="ECO:0000313" key="4">
    <source>
        <dbReference type="Proteomes" id="UP000072741"/>
    </source>
</evidence>
<dbReference type="EMBL" id="LDSL01000149">
    <property type="protein sequence ID" value="KTT15278.1"/>
    <property type="molecule type" value="Genomic_DNA"/>
</dbReference>
<dbReference type="InterPro" id="IPR012577">
    <property type="entry name" value="NIPSNAP"/>
</dbReference>
<dbReference type="PANTHER" id="PTHR21017:SF17">
    <property type="entry name" value="PROTEIN NIPSNAP"/>
    <property type="match status" value="1"/>
</dbReference>
<comment type="similarity">
    <text evidence="1">Belongs to the NipSnap family.</text>
</comment>
<dbReference type="SUPFAM" id="SSF54909">
    <property type="entry name" value="Dimeric alpha+beta barrel"/>
    <property type="match status" value="1"/>
</dbReference>
<comment type="caution">
    <text evidence="3">The sequence shown here is derived from an EMBL/GenBank/DDBJ whole genome shotgun (WGS) entry which is preliminary data.</text>
</comment>
<evidence type="ECO:0000256" key="1">
    <source>
        <dbReference type="ARBA" id="ARBA00005291"/>
    </source>
</evidence>
<accession>A0A147GNH3</accession>
<dbReference type="PANTHER" id="PTHR21017">
    <property type="entry name" value="NIPSNAP-RELATED"/>
    <property type="match status" value="1"/>
</dbReference>
<dbReference type="Pfam" id="PF07978">
    <property type="entry name" value="NIPSNAP"/>
    <property type="match status" value="1"/>
</dbReference>
<dbReference type="OrthoDB" id="8905985at2"/>
<evidence type="ECO:0000313" key="3">
    <source>
        <dbReference type="EMBL" id="KTT15278.1"/>
    </source>
</evidence>
<feature type="domain" description="NIPSNAP" evidence="2">
    <location>
        <begin position="4"/>
        <end position="103"/>
    </location>
</feature>
<proteinExistence type="inferred from homology"/>
<organism evidence="3 4">
    <name type="scientific">Pseudacidovorax intermedius</name>
    <dbReference type="NCBI Taxonomy" id="433924"/>
    <lineage>
        <taxon>Bacteria</taxon>
        <taxon>Pseudomonadati</taxon>
        <taxon>Pseudomonadota</taxon>
        <taxon>Betaproteobacteria</taxon>
        <taxon>Burkholderiales</taxon>
        <taxon>Comamonadaceae</taxon>
        <taxon>Pseudacidovorax</taxon>
    </lineage>
</organism>
<evidence type="ECO:0000259" key="2">
    <source>
        <dbReference type="Pfam" id="PF07978"/>
    </source>
</evidence>
<dbReference type="RefSeq" id="WP_058643926.1">
    <property type="nucleotide sequence ID" value="NZ_LDSL01000149.1"/>
</dbReference>
<sequence>MIIELRTYTLRIATTRDFVARYAAEGYAVQVEHLGEPALYAVSEIGEQNQVVHAWRYKDFADRDARRAAMEADPRWLAYKRRSLADDHVQQQTTAILREVDFAALTAASGVKA</sequence>
<protein>
    <submittedName>
        <fullName evidence="3">NIPSNAP family containing protein</fullName>
    </submittedName>
</protein>
<dbReference type="Proteomes" id="UP000072741">
    <property type="component" value="Unassembled WGS sequence"/>
</dbReference>
<reference evidence="3 4" key="1">
    <citation type="journal article" date="2016" name="Front. Microbiol.">
        <title>Genomic Resource of Rice Seed Associated Bacteria.</title>
        <authorList>
            <person name="Midha S."/>
            <person name="Bansal K."/>
            <person name="Sharma S."/>
            <person name="Kumar N."/>
            <person name="Patil P.P."/>
            <person name="Chaudhry V."/>
            <person name="Patil P.B."/>
        </authorList>
    </citation>
    <scope>NUCLEOTIDE SEQUENCE [LARGE SCALE GENOMIC DNA]</scope>
    <source>
        <strain evidence="3 4">NS331</strain>
    </source>
</reference>
<dbReference type="InterPro" id="IPR051557">
    <property type="entry name" value="NipSnap_domain"/>
</dbReference>
<dbReference type="Gene3D" id="3.30.70.100">
    <property type="match status" value="1"/>
</dbReference>